<dbReference type="PIRSF" id="PIRSF002889">
    <property type="entry name" value="Rod_FlgB"/>
    <property type="match status" value="1"/>
</dbReference>
<evidence type="ECO:0000256" key="4">
    <source>
        <dbReference type="ARBA" id="ARBA00023143"/>
    </source>
</evidence>
<evidence type="ECO:0000256" key="6">
    <source>
        <dbReference type="PIRNR" id="PIRNR002889"/>
    </source>
</evidence>
<evidence type="ECO:0000313" key="8">
    <source>
        <dbReference type="Proteomes" id="UP000262969"/>
    </source>
</evidence>
<dbReference type="NCBIfam" id="TIGR01396">
    <property type="entry name" value="FlgB"/>
    <property type="match status" value="1"/>
</dbReference>
<name>A0A3D2X874_9FIRM</name>
<evidence type="ECO:0000313" key="7">
    <source>
        <dbReference type="EMBL" id="HCL03340.1"/>
    </source>
</evidence>
<reference evidence="7 8" key="1">
    <citation type="journal article" date="2018" name="Nat. Biotechnol.">
        <title>A standardized bacterial taxonomy based on genome phylogeny substantially revises the tree of life.</title>
        <authorList>
            <person name="Parks D.H."/>
            <person name="Chuvochina M."/>
            <person name="Waite D.W."/>
            <person name="Rinke C."/>
            <person name="Skarshewski A."/>
            <person name="Chaumeil P.A."/>
            <person name="Hugenholtz P."/>
        </authorList>
    </citation>
    <scope>NUCLEOTIDE SEQUENCE [LARGE SCALE GENOMIC DNA]</scope>
    <source>
        <strain evidence="7">UBA11728</strain>
    </source>
</reference>
<evidence type="ECO:0000256" key="2">
    <source>
        <dbReference type="ARBA" id="ARBA00009677"/>
    </source>
</evidence>
<dbReference type="InterPro" id="IPR019776">
    <property type="entry name" value="Flagellar_basal_body_rod_CS"/>
</dbReference>
<comment type="caution">
    <text evidence="7">The sequence shown here is derived from an EMBL/GenBank/DDBJ whole genome shotgun (WGS) entry which is preliminary data.</text>
</comment>
<protein>
    <recommendedName>
        <fullName evidence="3 6">Flagellar basal body rod protein FlgB</fullName>
    </recommendedName>
</protein>
<proteinExistence type="inferred from homology"/>
<dbReference type="InterPro" id="IPR006300">
    <property type="entry name" value="FlgB"/>
</dbReference>
<comment type="similarity">
    <text evidence="2 6">Belongs to the flagella basal body rod proteins family.</text>
</comment>
<evidence type="ECO:0000256" key="1">
    <source>
        <dbReference type="ARBA" id="ARBA00004117"/>
    </source>
</evidence>
<keyword evidence="7" id="KW-0966">Cell projection</keyword>
<dbReference type="GO" id="GO:0071973">
    <property type="term" value="P:bacterial-type flagellum-dependent cell motility"/>
    <property type="evidence" value="ECO:0007669"/>
    <property type="project" value="InterPro"/>
</dbReference>
<dbReference type="GO" id="GO:0030694">
    <property type="term" value="C:bacterial-type flagellum basal body, rod"/>
    <property type="evidence" value="ECO:0007669"/>
    <property type="project" value="InterPro"/>
</dbReference>
<evidence type="ECO:0000256" key="3">
    <source>
        <dbReference type="ARBA" id="ARBA00014376"/>
    </source>
</evidence>
<accession>A0A3D2X874</accession>
<evidence type="ECO:0000256" key="5">
    <source>
        <dbReference type="ARBA" id="ARBA00024934"/>
    </source>
</evidence>
<dbReference type="Proteomes" id="UP000262969">
    <property type="component" value="Unassembled WGS sequence"/>
</dbReference>
<comment type="subunit">
    <text evidence="6">The basal body constitutes a major portion of the flagellar organelle and consists of a number of rings mounted on a central rod.</text>
</comment>
<comment type="subcellular location">
    <subcellularLocation>
        <location evidence="1 6">Bacterial flagellum basal body</location>
    </subcellularLocation>
</comment>
<keyword evidence="4 6" id="KW-0975">Bacterial flagellum</keyword>
<organism evidence="7 8">
    <name type="scientific">Lachnoclostridium phytofermentans</name>
    <dbReference type="NCBI Taxonomy" id="66219"/>
    <lineage>
        <taxon>Bacteria</taxon>
        <taxon>Bacillati</taxon>
        <taxon>Bacillota</taxon>
        <taxon>Clostridia</taxon>
        <taxon>Lachnospirales</taxon>
        <taxon>Lachnospiraceae</taxon>
    </lineage>
</organism>
<gene>
    <name evidence="7" type="primary">flgB</name>
    <name evidence="7" type="ORF">DHW61_13200</name>
</gene>
<sequence>MIGSNAFGYVNVLNKAADASVIRQELLANNLANNDTPDYKRKDLNFESYLKKELKGEEDLDKRVANANLSKLNGSIYTDRANLSYRYDGNNVDVDVEEGYIAENQIRYYTLLQTMTEEFQRLRMVLSR</sequence>
<dbReference type="PROSITE" id="PS00588">
    <property type="entry name" value="FLAGELLA_BB_ROD"/>
    <property type="match status" value="1"/>
</dbReference>
<dbReference type="EMBL" id="DPVV01000444">
    <property type="protein sequence ID" value="HCL03340.1"/>
    <property type="molecule type" value="Genomic_DNA"/>
</dbReference>
<keyword evidence="7" id="KW-0282">Flagellum</keyword>
<dbReference type="AlphaFoldDB" id="A0A3D2X874"/>
<comment type="function">
    <text evidence="5 6">Structural component of flagellum, the bacterial motility apparatus. Part of the rod structure of flagellar basal body.</text>
</comment>
<keyword evidence="7" id="KW-0969">Cilium</keyword>